<dbReference type="VEuPathDB" id="HostDB:ENSMMUG00000056206"/>
<dbReference type="PANTHER" id="PTHR12138:SF156">
    <property type="entry name" value="LMO7 DOWNSTREAM NEIGHBOR PROTEIN"/>
    <property type="match status" value="1"/>
</dbReference>
<organism evidence="1 2">
    <name type="scientific">Macaca mulatta</name>
    <name type="common">Rhesus macaque</name>
    <dbReference type="NCBI Taxonomy" id="9544"/>
    <lineage>
        <taxon>Eukaryota</taxon>
        <taxon>Metazoa</taxon>
        <taxon>Chordata</taxon>
        <taxon>Craniata</taxon>
        <taxon>Vertebrata</taxon>
        <taxon>Euteleostomi</taxon>
        <taxon>Mammalia</taxon>
        <taxon>Eutheria</taxon>
        <taxon>Euarchontoglires</taxon>
        <taxon>Primates</taxon>
        <taxon>Haplorrhini</taxon>
        <taxon>Catarrhini</taxon>
        <taxon>Cercopithecidae</taxon>
        <taxon>Cercopithecinae</taxon>
        <taxon>Macaca</taxon>
    </lineage>
</organism>
<reference evidence="1" key="2">
    <citation type="submission" date="2019-01" db="EMBL/GenBank/DDBJ databases">
        <authorList>
            <person name="Graves T."/>
            <person name="Eichler E.E."/>
            <person name="Wilson R.K."/>
        </authorList>
    </citation>
    <scope>NUCLEOTIDE SEQUENCE [LARGE SCALE GENOMIC DNA]</scope>
    <source>
        <strain evidence="1">17573</strain>
    </source>
</reference>
<keyword evidence="2" id="KW-1185">Reference proteome</keyword>
<dbReference type="Ensembl" id="ENSMMUT00000099595.1">
    <property type="protein sequence ID" value="ENSMMUP00000065130.1"/>
    <property type="gene ID" value="ENSMMUG00000056206.1"/>
</dbReference>
<evidence type="ECO:0000313" key="2">
    <source>
        <dbReference type="Proteomes" id="UP000006718"/>
    </source>
</evidence>
<evidence type="ECO:0000313" key="1">
    <source>
        <dbReference type="Ensembl" id="ENSMMUP00000065130.1"/>
    </source>
</evidence>
<dbReference type="PANTHER" id="PTHR12138">
    <property type="entry name" value="PRIMATE-EXPANDED PROTEIN FAMILY"/>
    <property type="match status" value="1"/>
</dbReference>
<dbReference type="InParanoid" id="A0A5F7ZKI7"/>
<accession>A0A5F7ZKI7</accession>
<dbReference type="PRINTS" id="PR02045">
    <property type="entry name" value="F138DOMAIN"/>
</dbReference>
<sequence length="145" mass="15996">GSKQELFSFLRHCLDLSLRLEYSGTISAHCNIRLPGSSNPPASVSGVGRVTGVHHHTSLIFVFLVETGFHHVGQAGPKLLTSFDLSASSQNAGITGVTHHAQPRTFIRASILPSWPMWEFVELFIKQISSVNRNLSWKELFAQES</sequence>
<dbReference type="GeneTree" id="ENSGT01150000286943"/>
<name>A0A5F7ZKI7_MACMU</name>
<reference evidence="2" key="1">
    <citation type="journal article" date="2007" name="Science">
        <title>Evolutionary and biomedical insights from the rhesus macaque genome.</title>
        <authorList>
            <person name="Gibbs R.A."/>
            <person name="Rogers J."/>
            <person name="Katze M.G."/>
            <person name="Bumgarner R."/>
            <person name="Weinstock G.M."/>
            <person name="Mardis E.R."/>
            <person name="Remington K.A."/>
            <person name="Strausberg R.L."/>
            <person name="Venter J.C."/>
            <person name="Wilson R.K."/>
            <person name="Batzer M.A."/>
            <person name="Bustamante C.D."/>
            <person name="Eichler E.E."/>
            <person name="Hahn M.W."/>
            <person name="Hardison R.C."/>
            <person name="Makova K.D."/>
            <person name="Miller W."/>
            <person name="Milosavljevic A."/>
            <person name="Palermo R.E."/>
            <person name="Siepel A."/>
            <person name="Sikela J.M."/>
            <person name="Attaway T."/>
            <person name="Bell S."/>
            <person name="Bernard K.E."/>
            <person name="Buhay C.J."/>
            <person name="Chandrabose M.N."/>
            <person name="Dao M."/>
            <person name="Davis C."/>
            <person name="Delehaunty K.D."/>
            <person name="Ding Y."/>
            <person name="Dinh H.H."/>
            <person name="Dugan-Rocha S."/>
            <person name="Fulton L.A."/>
            <person name="Gabisi R.A."/>
            <person name="Garner T.T."/>
            <person name="Godfrey J."/>
            <person name="Hawes A.C."/>
            <person name="Hernandez J."/>
            <person name="Hines S."/>
            <person name="Holder M."/>
            <person name="Hume J."/>
            <person name="Jhangiani S.N."/>
            <person name="Joshi V."/>
            <person name="Khan Z.M."/>
            <person name="Kirkness E.F."/>
            <person name="Cree A."/>
            <person name="Fowler R.G."/>
            <person name="Lee S."/>
            <person name="Lewis L.R."/>
            <person name="Li Z."/>
            <person name="Liu Y.-S."/>
            <person name="Moore S.M."/>
            <person name="Muzny D."/>
            <person name="Nazareth L.V."/>
            <person name="Ngo D.N."/>
            <person name="Okwuonu G.O."/>
            <person name="Pai G."/>
            <person name="Parker D."/>
            <person name="Paul H.A."/>
            <person name="Pfannkoch C."/>
            <person name="Pohl C.S."/>
            <person name="Rogers Y.-H.C."/>
            <person name="Ruiz S.J."/>
            <person name="Sabo A."/>
            <person name="Santibanez J."/>
            <person name="Schneider B.W."/>
            <person name="Smith S.M."/>
            <person name="Sodergren E."/>
            <person name="Svatek A.F."/>
            <person name="Utterback T.R."/>
            <person name="Vattathil S."/>
            <person name="Warren W."/>
            <person name="White C.S."/>
            <person name="Chinwalla A.T."/>
            <person name="Feng Y."/>
            <person name="Halpern A.L."/>
            <person name="Hillier L.W."/>
            <person name="Huang X."/>
            <person name="Minx P."/>
            <person name="Nelson J.O."/>
            <person name="Pepin K.H."/>
            <person name="Qin X."/>
            <person name="Sutton G.G."/>
            <person name="Venter E."/>
            <person name="Walenz B.P."/>
            <person name="Wallis J.W."/>
            <person name="Worley K.C."/>
            <person name="Yang S.-P."/>
            <person name="Jones S.M."/>
            <person name="Marra M.A."/>
            <person name="Rocchi M."/>
            <person name="Schein J.E."/>
            <person name="Baertsch R."/>
            <person name="Clarke L."/>
            <person name="Csuros M."/>
            <person name="Glasscock J."/>
            <person name="Harris R.A."/>
            <person name="Havlak P."/>
            <person name="Jackson A.R."/>
            <person name="Jiang H."/>
            <person name="Liu Y."/>
            <person name="Messina D.N."/>
            <person name="Shen Y."/>
            <person name="Song H.X.-Z."/>
            <person name="Wylie T."/>
            <person name="Zhang L."/>
            <person name="Birney E."/>
            <person name="Han K."/>
            <person name="Konkel M.K."/>
            <person name="Lee J."/>
            <person name="Smit A.F.A."/>
            <person name="Ullmer B."/>
            <person name="Wang H."/>
            <person name="Xing J."/>
            <person name="Burhans R."/>
            <person name="Cheng Z."/>
            <person name="Karro J.E."/>
            <person name="Ma J."/>
            <person name="Raney B."/>
            <person name="She X."/>
            <person name="Cox M.J."/>
            <person name="Demuth J.P."/>
            <person name="Dumas L.J."/>
            <person name="Han S.-G."/>
            <person name="Hopkins J."/>
            <person name="Karimpour-Fard A."/>
            <person name="Kim Y.H."/>
            <person name="Pollack J.R."/>
            <person name="Vinar T."/>
            <person name="Addo-Quaye C."/>
            <person name="Degenhardt J."/>
            <person name="Denby A."/>
            <person name="Hubisz M.J."/>
            <person name="Indap A."/>
            <person name="Kosiol C."/>
            <person name="Lahn B.T."/>
            <person name="Lawson H.A."/>
            <person name="Marklein A."/>
            <person name="Nielsen R."/>
            <person name="Vallender E.J."/>
            <person name="Clark A.G."/>
            <person name="Ferguson B."/>
            <person name="Hernandez R.D."/>
            <person name="Hirani K."/>
            <person name="Kehrer-Sawatzki H."/>
            <person name="Kolb J."/>
            <person name="Patil S."/>
            <person name="Pu L.-L."/>
            <person name="Ren Y."/>
            <person name="Smith D.G."/>
            <person name="Wheeler D.A."/>
            <person name="Schenck I."/>
            <person name="Ball E.V."/>
            <person name="Chen R."/>
            <person name="Cooper D.N."/>
            <person name="Giardine B."/>
            <person name="Hsu F."/>
            <person name="Kent W.J."/>
            <person name="Lesk A."/>
            <person name="Nelson D.L."/>
            <person name="O'brien W.E."/>
            <person name="Pruefer K."/>
            <person name="Stenson P.D."/>
            <person name="Wallace J.C."/>
            <person name="Ke H."/>
            <person name="Liu X.-M."/>
            <person name="Wang P."/>
            <person name="Xiang A.P."/>
            <person name="Yang F."/>
            <person name="Barber G.P."/>
            <person name="Haussler D."/>
            <person name="Karolchik D."/>
            <person name="Kern A.D."/>
            <person name="Kuhn R.M."/>
            <person name="Smith K.E."/>
            <person name="Zwieg A.S."/>
        </authorList>
    </citation>
    <scope>NUCLEOTIDE SEQUENCE [LARGE SCALE GENOMIC DNA]</scope>
    <source>
        <strain evidence="2">17573</strain>
    </source>
</reference>
<proteinExistence type="predicted"/>
<dbReference type="AlphaFoldDB" id="A0A5F7ZKI7"/>
<reference evidence="1" key="4">
    <citation type="submission" date="2025-09" db="UniProtKB">
        <authorList>
            <consortium name="Ensembl"/>
        </authorList>
    </citation>
    <scope>IDENTIFICATION</scope>
    <source>
        <strain evidence="1">17573</strain>
    </source>
</reference>
<protein>
    <submittedName>
        <fullName evidence="1">Uncharacterized protein</fullName>
    </submittedName>
</protein>
<reference evidence="1" key="3">
    <citation type="submission" date="2025-08" db="UniProtKB">
        <authorList>
            <consortium name="Ensembl"/>
        </authorList>
    </citation>
    <scope>IDENTIFICATION</scope>
    <source>
        <strain evidence="1">17573</strain>
    </source>
</reference>
<dbReference type="Proteomes" id="UP000006718">
    <property type="component" value="Chromosome 1"/>
</dbReference>